<evidence type="ECO:0000256" key="8">
    <source>
        <dbReference type="ARBA" id="ARBA00023160"/>
    </source>
</evidence>
<dbReference type="OrthoDB" id="9815506at2"/>
<dbReference type="STRING" id="235985.SAMN05414137_103358"/>
<accession>A0A1H7JLY9</accession>
<keyword evidence="8" id="KW-0275">Fatty acid biosynthesis</keyword>
<evidence type="ECO:0000256" key="3">
    <source>
        <dbReference type="ARBA" id="ARBA00022490"/>
    </source>
</evidence>
<dbReference type="Pfam" id="PF08545">
    <property type="entry name" value="ACP_syn_III"/>
    <property type="match status" value="1"/>
</dbReference>
<reference evidence="13" key="1">
    <citation type="submission" date="2016-10" db="EMBL/GenBank/DDBJ databases">
        <authorList>
            <person name="Varghese N."/>
        </authorList>
    </citation>
    <scope>NUCLEOTIDE SEQUENCE [LARGE SCALE GENOMIC DNA]</scope>
    <source>
        <strain evidence="13">DSM 45096 / BCRC 16803 / CGMCC 4.1857 / CIP 109030 / JCM 12277 / KCTC 19219 / NBRC 100920 / 33214</strain>
    </source>
</reference>
<dbReference type="GO" id="GO:0004315">
    <property type="term" value="F:3-oxoacyl-[acyl-carrier-protein] synthase activity"/>
    <property type="evidence" value="ECO:0007669"/>
    <property type="project" value="InterPro"/>
</dbReference>
<dbReference type="NCBIfam" id="TIGR00747">
    <property type="entry name" value="fabH"/>
    <property type="match status" value="1"/>
</dbReference>
<evidence type="ECO:0000256" key="7">
    <source>
        <dbReference type="ARBA" id="ARBA00023098"/>
    </source>
</evidence>
<keyword evidence="7" id="KW-0443">Lipid metabolism</keyword>
<keyword evidence="4" id="KW-0444">Lipid biosynthesis</keyword>
<dbReference type="CDD" id="cd00830">
    <property type="entry name" value="KAS_III"/>
    <property type="match status" value="1"/>
</dbReference>
<evidence type="ECO:0000256" key="4">
    <source>
        <dbReference type="ARBA" id="ARBA00022516"/>
    </source>
</evidence>
<dbReference type="GO" id="GO:0044550">
    <property type="term" value="P:secondary metabolite biosynthetic process"/>
    <property type="evidence" value="ECO:0007669"/>
    <property type="project" value="TreeGrafter"/>
</dbReference>
<evidence type="ECO:0000256" key="9">
    <source>
        <dbReference type="ARBA" id="ARBA00023315"/>
    </source>
</evidence>
<dbReference type="NCBIfam" id="NF006829">
    <property type="entry name" value="PRK09352.1"/>
    <property type="match status" value="1"/>
</dbReference>
<keyword evidence="6" id="KW-0276">Fatty acid metabolism</keyword>
<dbReference type="AlphaFoldDB" id="A0A1H7JLY9"/>
<name>A0A1H7JLY9_STRJI</name>
<gene>
    <name evidence="12" type="ORF">SAMN05414137_103358</name>
</gene>
<evidence type="ECO:0000259" key="11">
    <source>
        <dbReference type="Pfam" id="PF08545"/>
    </source>
</evidence>
<organism evidence="12 13">
    <name type="scientific">Streptacidiphilus jiangxiensis</name>
    <dbReference type="NCBI Taxonomy" id="235985"/>
    <lineage>
        <taxon>Bacteria</taxon>
        <taxon>Bacillati</taxon>
        <taxon>Actinomycetota</taxon>
        <taxon>Actinomycetes</taxon>
        <taxon>Kitasatosporales</taxon>
        <taxon>Streptomycetaceae</taxon>
        <taxon>Streptacidiphilus</taxon>
    </lineage>
</organism>
<evidence type="ECO:0000313" key="13">
    <source>
        <dbReference type="Proteomes" id="UP000183015"/>
    </source>
</evidence>
<dbReference type="InterPro" id="IPR013747">
    <property type="entry name" value="ACP_syn_III_C"/>
</dbReference>
<dbReference type="Pfam" id="PF08541">
    <property type="entry name" value="ACP_syn_III_C"/>
    <property type="match status" value="1"/>
</dbReference>
<dbReference type="PANTHER" id="PTHR34069:SF2">
    <property type="entry name" value="BETA-KETOACYL-[ACYL-CARRIER-PROTEIN] SYNTHASE III"/>
    <property type="match status" value="1"/>
</dbReference>
<keyword evidence="5" id="KW-0808">Transferase</keyword>
<dbReference type="PANTHER" id="PTHR34069">
    <property type="entry name" value="3-OXOACYL-[ACYL-CARRIER-PROTEIN] SYNTHASE 3"/>
    <property type="match status" value="1"/>
</dbReference>
<dbReference type="InterPro" id="IPR004655">
    <property type="entry name" value="FabH"/>
</dbReference>
<evidence type="ECO:0000313" key="12">
    <source>
        <dbReference type="EMBL" id="SEK75572.1"/>
    </source>
</evidence>
<dbReference type="Gene3D" id="3.40.47.10">
    <property type="match status" value="2"/>
</dbReference>
<dbReference type="GO" id="GO:0006633">
    <property type="term" value="P:fatty acid biosynthetic process"/>
    <property type="evidence" value="ECO:0007669"/>
    <property type="project" value="UniProtKB-KW"/>
</dbReference>
<dbReference type="InterPro" id="IPR016039">
    <property type="entry name" value="Thiolase-like"/>
</dbReference>
<sequence length="336" mass="34638">MSTPTPGISVPPARHSRILGVGGCRPRRVVSNAELCAEVDSTPEWIEERSGIRERRFAAPDETLTAMGSAAGAKALARAGIGPEEVGLVVSASMSDLLQTPPLAVRLSRELGATSAGAFDVSGACAGFCHALAVASDAVRLGHVRHALVVGAERMTDIVERQDRTVSVLFADGAGAAVVGPADEPGFGPVVRGADGEFDKALRMDSCWGSFAAEPAAGRPWMRMDGRRVFRWAMETVAPAAATALTAAGVTPDQIEVFVPHQANLRMISLLTERLGLGSGTVVATDVVTSGNTSAASIPLALESLLESGRVRPGALALVAGFGAGLNFAAQVVRLP</sequence>
<evidence type="ECO:0000256" key="5">
    <source>
        <dbReference type="ARBA" id="ARBA00022679"/>
    </source>
</evidence>
<keyword evidence="3" id="KW-0963">Cytoplasm</keyword>
<evidence type="ECO:0000256" key="6">
    <source>
        <dbReference type="ARBA" id="ARBA00022832"/>
    </source>
</evidence>
<dbReference type="RefSeq" id="WP_042454698.1">
    <property type="nucleotide sequence ID" value="NZ_BBPN01000034.1"/>
</dbReference>
<feature type="domain" description="Beta-ketoacyl-[acyl-carrier-protein] synthase III N-terminal" evidence="11">
    <location>
        <begin position="119"/>
        <end position="196"/>
    </location>
</feature>
<feature type="domain" description="Beta-ketoacyl-[acyl-carrier-protein] synthase III C-terminal" evidence="10">
    <location>
        <begin position="245"/>
        <end position="334"/>
    </location>
</feature>
<comment type="similarity">
    <text evidence="2">Belongs to the thiolase-like superfamily. FabH family.</text>
</comment>
<evidence type="ECO:0000256" key="1">
    <source>
        <dbReference type="ARBA" id="ARBA00005189"/>
    </source>
</evidence>
<dbReference type="Proteomes" id="UP000183015">
    <property type="component" value="Unassembled WGS sequence"/>
</dbReference>
<dbReference type="eggNOG" id="COG0332">
    <property type="taxonomic scope" value="Bacteria"/>
</dbReference>
<evidence type="ECO:0000256" key="2">
    <source>
        <dbReference type="ARBA" id="ARBA00008642"/>
    </source>
</evidence>
<dbReference type="InterPro" id="IPR013751">
    <property type="entry name" value="ACP_syn_III_N"/>
</dbReference>
<proteinExistence type="inferred from homology"/>
<dbReference type="EMBL" id="FOAZ01000003">
    <property type="protein sequence ID" value="SEK75572.1"/>
    <property type="molecule type" value="Genomic_DNA"/>
</dbReference>
<protein>
    <submittedName>
        <fullName evidence="12">3-oxoacyl-[acyl-carrier-protein] synthase-3/beta-ketoacyl ACP synthase</fullName>
    </submittedName>
</protein>
<evidence type="ECO:0000259" key="10">
    <source>
        <dbReference type="Pfam" id="PF08541"/>
    </source>
</evidence>
<comment type="pathway">
    <text evidence="1">Lipid metabolism.</text>
</comment>
<keyword evidence="13" id="KW-1185">Reference proteome</keyword>
<keyword evidence="9" id="KW-0012">Acyltransferase</keyword>
<dbReference type="SUPFAM" id="SSF53901">
    <property type="entry name" value="Thiolase-like"/>
    <property type="match status" value="1"/>
</dbReference>